<evidence type="ECO:0000256" key="1">
    <source>
        <dbReference type="SAM" id="Coils"/>
    </source>
</evidence>
<feature type="non-terminal residue" evidence="2">
    <location>
        <position position="62"/>
    </location>
</feature>
<dbReference type="AlphaFoldDB" id="A0AA40B3Y5"/>
<comment type="caution">
    <text evidence="2">The sequence shown here is derived from an EMBL/GenBank/DDBJ whole genome shotgun (WGS) entry which is preliminary data.</text>
</comment>
<name>A0AA40B3Y5_9PEZI</name>
<reference evidence="2" key="1">
    <citation type="submission" date="2023-06" db="EMBL/GenBank/DDBJ databases">
        <title>Genome-scale phylogeny and comparative genomics of the fungal order Sordariales.</title>
        <authorList>
            <consortium name="Lawrence Berkeley National Laboratory"/>
            <person name="Hensen N."/>
            <person name="Bonometti L."/>
            <person name="Westerberg I."/>
            <person name="Brannstrom I.O."/>
            <person name="Guillou S."/>
            <person name="Cros-Aarteil S."/>
            <person name="Calhoun S."/>
            <person name="Haridas S."/>
            <person name="Kuo A."/>
            <person name="Mondo S."/>
            <person name="Pangilinan J."/>
            <person name="Riley R."/>
            <person name="LaButti K."/>
            <person name="Andreopoulos B."/>
            <person name="Lipzen A."/>
            <person name="Chen C."/>
            <person name="Yanf M."/>
            <person name="Daum C."/>
            <person name="Ng V."/>
            <person name="Clum A."/>
            <person name="Steindorff A."/>
            <person name="Ohm R."/>
            <person name="Martin F."/>
            <person name="Silar P."/>
            <person name="Natvig D."/>
            <person name="Lalanne C."/>
            <person name="Gautier V."/>
            <person name="Ament-velasquez S.L."/>
            <person name="Kruys A."/>
            <person name="Hutchinson M.I."/>
            <person name="Powell A.J."/>
            <person name="Barry K."/>
            <person name="Miller A.N."/>
            <person name="Grigoriev I.V."/>
            <person name="Debuchy R."/>
            <person name="Gladieux P."/>
            <person name="Thoren M.H."/>
            <person name="Johannesson H."/>
        </authorList>
    </citation>
    <scope>NUCLEOTIDE SEQUENCE</scope>
    <source>
        <strain evidence="2">SMH2392-1A</strain>
    </source>
</reference>
<organism evidence="2 3">
    <name type="scientific">Lasiosphaeria miniovina</name>
    <dbReference type="NCBI Taxonomy" id="1954250"/>
    <lineage>
        <taxon>Eukaryota</taxon>
        <taxon>Fungi</taxon>
        <taxon>Dikarya</taxon>
        <taxon>Ascomycota</taxon>
        <taxon>Pezizomycotina</taxon>
        <taxon>Sordariomycetes</taxon>
        <taxon>Sordariomycetidae</taxon>
        <taxon>Sordariales</taxon>
        <taxon>Lasiosphaeriaceae</taxon>
        <taxon>Lasiosphaeria</taxon>
    </lineage>
</organism>
<keyword evidence="3" id="KW-1185">Reference proteome</keyword>
<feature type="coiled-coil region" evidence="1">
    <location>
        <begin position="16"/>
        <end position="50"/>
    </location>
</feature>
<feature type="non-terminal residue" evidence="2">
    <location>
        <position position="1"/>
    </location>
</feature>
<dbReference type="EMBL" id="JAUIRO010000002">
    <property type="protein sequence ID" value="KAK0727241.1"/>
    <property type="molecule type" value="Genomic_DNA"/>
</dbReference>
<dbReference type="Proteomes" id="UP001172101">
    <property type="component" value="Unassembled WGS sequence"/>
</dbReference>
<sequence length="62" mass="6865">SCPQCGCDLRVLAQPVDETQAALLVAQKHISDLEAQVRLLNQKASAAVDRWADYEDELAKLR</sequence>
<evidence type="ECO:0000313" key="2">
    <source>
        <dbReference type="EMBL" id="KAK0727241.1"/>
    </source>
</evidence>
<protein>
    <submittedName>
        <fullName evidence="2">Uncharacterized protein</fullName>
    </submittedName>
</protein>
<gene>
    <name evidence="2" type="ORF">B0T26DRAFT_600156</name>
</gene>
<keyword evidence="1" id="KW-0175">Coiled coil</keyword>
<dbReference type="GeneID" id="85318981"/>
<accession>A0AA40B3Y5</accession>
<evidence type="ECO:0000313" key="3">
    <source>
        <dbReference type="Proteomes" id="UP001172101"/>
    </source>
</evidence>
<proteinExistence type="predicted"/>
<dbReference type="RefSeq" id="XP_060300097.1">
    <property type="nucleotide sequence ID" value="XM_060435711.1"/>
</dbReference>